<organism evidence="1 2">
    <name type="scientific">Elusimicrobium minutum (strain Pei191)</name>
    <dbReference type="NCBI Taxonomy" id="445932"/>
    <lineage>
        <taxon>Bacteria</taxon>
        <taxon>Pseudomonadati</taxon>
        <taxon>Elusimicrobiota</taxon>
        <taxon>Elusimicrobia</taxon>
        <taxon>Elusimicrobiales</taxon>
        <taxon>Elusimicrobiaceae</taxon>
        <taxon>Elusimicrobium</taxon>
    </lineage>
</organism>
<dbReference type="AlphaFoldDB" id="B2KBZ8"/>
<dbReference type="HOGENOM" id="CLU_1913764_0_0_0"/>
<keyword evidence="2" id="KW-1185">Reference proteome</keyword>
<reference evidence="1 2" key="1">
    <citation type="journal article" date="2009" name="Appl. Environ. Microbiol.">
        <title>Genomic analysis of 'Elusimicrobium minutum,' the first cultivated representative of the phylum 'Elusimicrobia' (formerly termite group 1).</title>
        <authorList>
            <person name="Herlemann D.P.R."/>
            <person name="Geissinger O."/>
            <person name="Ikeda-Ohtsubo W."/>
            <person name="Kunin V."/>
            <person name="Sun H."/>
            <person name="Lapidus A."/>
            <person name="Hugenholtz P."/>
            <person name="Brune A."/>
        </authorList>
    </citation>
    <scope>NUCLEOTIDE SEQUENCE [LARGE SCALE GENOMIC DNA]</scope>
    <source>
        <strain evidence="1 2">Pei191</strain>
    </source>
</reference>
<sequence length="132" mass="15510">MDYLTARWFLVKQMPKNKLNAFHLMEKSVYNYSFDSYKLFKESKVVAPLWWQSATAFLSKENEGFWRICSNREKRLEIEEFALTVRSILRNKKIDAAELFNNIKLMHECDLLINNISLADPLPSLSCLTLPS</sequence>
<evidence type="ECO:0000313" key="2">
    <source>
        <dbReference type="Proteomes" id="UP000001029"/>
    </source>
</evidence>
<name>B2KBZ8_ELUMP</name>
<evidence type="ECO:0000313" key="1">
    <source>
        <dbReference type="EMBL" id="ACC98125.1"/>
    </source>
</evidence>
<proteinExistence type="predicted"/>
<dbReference type="Proteomes" id="UP000001029">
    <property type="component" value="Chromosome"/>
</dbReference>
<dbReference type="RefSeq" id="WP_012414740.1">
    <property type="nucleotide sequence ID" value="NC_010644.1"/>
</dbReference>
<dbReference type="EMBL" id="CP001055">
    <property type="protein sequence ID" value="ACC98125.1"/>
    <property type="molecule type" value="Genomic_DNA"/>
</dbReference>
<dbReference type="STRING" id="445932.Emin_0570"/>
<accession>B2KBZ8</accession>
<gene>
    <name evidence="1" type="ordered locus">Emin_0570</name>
</gene>
<protein>
    <submittedName>
        <fullName evidence="1">Uncharacterized protein</fullName>
    </submittedName>
</protein>
<dbReference type="KEGG" id="emi:Emin_0570"/>